<evidence type="ECO:0000313" key="4">
    <source>
        <dbReference type="EMBL" id="GEM40415.1"/>
    </source>
</evidence>
<dbReference type="InterPro" id="IPR015943">
    <property type="entry name" value="WD40/YVTN_repeat-like_dom_sf"/>
</dbReference>
<protein>
    <recommendedName>
        <fullName evidence="3">Pyrrolo-quinoline quinone repeat domain-containing protein</fullName>
    </recommendedName>
</protein>
<gene>
    <name evidence="4" type="ORF">NN4_49340</name>
</gene>
<feature type="domain" description="Pyrrolo-quinoline quinone repeat" evidence="3">
    <location>
        <begin position="327"/>
        <end position="416"/>
    </location>
</feature>
<proteinExistence type="predicted"/>
<dbReference type="Pfam" id="PF13360">
    <property type="entry name" value="PQQ_2"/>
    <property type="match status" value="1"/>
</dbReference>
<evidence type="ECO:0000259" key="3">
    <source>
        <dbReference type="Pfam" id="PF13360"/>
    </source>
</evidence>
<feature type="transmembrane region" description="Helical" evidence="2">
    <location>
        <begin position="29"/>
        <end position="48"/>
    </location>
</feature>
<evidence type="ECO:0000256" key="2">
    <source>
        <dbReference type="SAM" id="Phobius"/>
    </source>
</evidence>
<evidence type="ECO:0000313" key="5">
    <source>
        <dbReference type="Proteomes" id="UP000321424"/>
    </source>
</evidence>
<accession>A0A511MID4</accession>
<feature type="region of interest" description="Disordered" evidence="1">
    <location>
        <begin position="441"/>
        <end position="463"/>
    </location>
</feature>
<name>A0A511MID4_9NOCA</name>
<keyword evidence="2" id="KW-0472">Membrane</keyword>
<dbReference type="InterPro" id="IPR002372">
    <property type="entry name" value="PQQ_rpt_dom"/>
</dbReference>
<comment type="caution">
    <text evidence="4">The sequence shown here is derived from an EMBL/GenBank/DDBJ whole genome shotgun (WGS) entry which is preliminary data.</text>
</comment>
<reference evidence="4 5" key="1">
    <citation type="submission" date="2019-07" db="EMBL/GenBank/DDBJ databases">
        <title>Whole genome shotgun sequence of Nocardia ninae NBRC 108245.</title>
        <authorList>
            <person name="Hosoyama A."/>
            <person name="Uohara A."/>
            <person name="Ohji S."/>
            <person name="Ichikawa N."/>
        </authorList>
    </citation>
    <scope>NUCLEOTIDE SEQUENCE [LARGE SCALE GENOMIC DNA]</scope>
    <source>
        <strain evidence="4 5">NBRC 108245</strain>
    </source>
</reference>
<dbReference type="InterPro" id="IPR011047">
    <property type="entry name" value="Quinoprotein_ADH-like_sf"/>
</dbReference>
<keyword evidence="5" id="KW-1185">Reference proteome</keyword>
<dbReference type="Gene3D" id="2.130.10.10">
    <property type="entry name" value="YVTN repeat-like/Quinoprotein amine dehydrogenase"/>
    <property type="match status" value="1"/>
</dbReference>
<organism evidence="4 5">
    <name type="scientific">Nocardia ninae NBRC 108245</name>
    <dbReference type="NCBI Taxonomy" id="1210091"/>
    <lineage>
        <taxon>Bacteria</taxon>
        <taxon>Bacillati</taxon>
        <taxon>Actinomycetota</taxon>
        <taxon>Actinomycetes</taxon>
        <taxon>Mycobacteriales</taxon>
        <taxon>Nocardiaceae</taxon>
        <taxon>Nocardia</taxon>
    </lineage>
</organism>
<sequence length="757" mass="80789">MIRGNTGEVRRGFPEPPPPTVARFSRATLVFLVASALMLTCSVVVVFFTRHTTDSGDPSAGQLRGTYPTVPAQGWTVDADDVVTGGKFVRPDPTSYQYLQPGFIDLGDTLISTVILPRTDMTPVLVAIDSRTGALRWQTPIDSYPSRPSCATQTIGGLLPCIGGESVQFFRMSDGRLDHTLAAGDVSRVEVIDGDIVTAGYREMSRGTTEDLTARWHKTYTIDPLCPGSGDSQQFGVSRRFVYFGSDAGAVVADATDGRRVIDSELQGVAIYPGFGLIGRRCTRSTMESVVVDETGRQLRTHDGRSWPAAPWLVRPDEDDTYIVGRTAYDFATGAGQWTASGREINHIVGDIAISNSLDAITGYDRRTGATLWTSAASGIIVASDGERILLADQNILTAVDLRTGRSAWVLHNPASSHVEPAGQGFAVATVDRISHYPPTGGLAEAPGTAGTQQKSGLDAAAGSRQVTKCGSVPTIRPVEYRTDSGGLIVKAEIKATCPGGDIVSSDRMRITVTASGQTVASGYFDFADTPMYLPRTDTASGGVTITREFKYPVGSFWRLPNSLGPSSGTSSATSTVTAASDQLVECEEQSQGHGPGSAEIPATSTVVSPLAATAAAPPSRIDTEAASLDALRAQADADRPFVAARLADRWVAQLSAKRPGLVAPDVDGRMVQWNATEILNQHLRLRLMYPDVRLVWSDEWRTFDLDGWWVTIAGVTFADPDAANGWCDGHGIAVDECFAKLVSDTRGPSGTTAYRR</sequence>
<dbReference type="EMBL" id="BJXA01000036">
    <property type="protein sequence ID" value="GEM40415.1"/>
    <property type="molecule type" value="Genomic_DNA"/>
</dbReference>
<keyword evidence="2" id="KW-1133">Transmembrane helix</keyword>
<dbReference type="AlphaFoldDB" id="A0A511MID4"/>
<dbReference type="Proteomes" id="UP000321424">
    <property type="component" value="Unassembled WGS sequence"/>
</dbReference>
<dbReference type="SUPFAM" id="SSF50998">
    <property type="entry name" value="Quinoprotein alcohol dehydrogenase-like"/>
    <property type="match status" value="1"/>
</dbReference>
<evidence type="ECO:0000256" key="1">
    <source>
        <dbReference type="SAM" id="MobiDB-lite"/>
    </source>
</evidence>
<keyword evidence="2" id="KW-0812">Transmembrane</keyword>